<keyword evidence="3" id="KW-1185">Reference proteome</keyword>
<feature type="compositionally biased region" description="Basic and acidic residues" evidence="1">
    <location>
        <begin position="281"/>
        <end position="290"/>
    </location>
</feature>
<organism evidence="2 3">
    <name type="scientific">Trichomonas vaginalis (strain ATCC PRA-98 / G3)</name>
    <dbReference type="NCBI Taxonomy" id="412133"/>
    <lineage>
        <taxon>Eukaryota</taxon>
        <taxon>Metamonada</taxon>
        <taxon>Parabasalia</taxon>
        <taxon>Trichomonadida</taxon>
        <taxon>Trichomonadidae</taxon>
        <taxon>Trichomonas</taxon>
    </lineage>
</organism>
<dbReference type="AlphaFoldDB" id="A2EJY2"/>
<dbReference type="EMBL" id="DS113409">
    <property type="protein sequence ID" value="EAY07050.1"/>
    <property type="molecule type" value="Genomic_DNA"/>
</dbReference>
<feature type="compositionally biased region" description="Basic and acidic residues" evidence="1">
    <location>
        <begin position="420"/>
        <end position="447"/>
    </location>
</feature>
<feature type="compositionally biased region" description="Basic and acidic residues" evidence="1">
    <location>
        <begin position="299"/>
        <end position="318"/>
    </location>
</feature>
<feature type="region of interest" description="Disordered" evidence="1">
    <location>
        <begin position="344"/>
        <end position="458"/>
    </location>
</feature>
<evidence type="ECO:0000313" key="3">
    <source>
        <dbReference type="Proteomes" id="UP000001542"/>
    </source>
</evidence>
<evidence type="ECO:0000256" key="1">
    <source>
        <dbReference type="SAM" id="MobiDB-lite"/>
    </source>
</evidence>
<dbReference type="VEuPathDB" id="TrichDB:TVAG_311750"/>
<dbReference type="InParanoid" id="A2EJY2"/>
<feature type="compositionally biased region" description="Basic and acidic residues" evidence="1">
    <location>
        <begin position="252"/>
        <end position="268"/>
    </location>
</feature>
<dbReference type="Proteomes" id="UP000001542">
    <property type="component" value="Unassembled WGS sequence"/>
</dbReference>
<name>A2EJY2_TRIV3</name>
<accession>A2EJY2</accession>
<feature type="compositionally biased region" description="Basic and acidic residues" evidence="1">
    <location>
        <begin position="403"/>
        <end position="412"/>
    </location>
</feature>
<sequence length="720" mass="82741">MTDLCNQILNNQKANNISQHDIIKKFPQYTRLHISTGVLDAEILQNQEQLENKILQNLKPPKIFTYSLSVIEGPPVRFCIILAFSNNKFHKESITKVLEDNKDPNIKFDETKVLSIINEFRKVLGKPNLRISRSVNKNLTEMIAKSRDDTEFYNNAFKDNSYSFIFDLAPNQKDLNIIQHNLSGYYNRRLLYADINEVQISTNQTKIYLLAKEPENHQRDELKISEYVYPYHAPQPQSQVPIQIHTQPPKYDQPKPQKEEEPQPEKPKTTAKPVLLSWKPGDTESSKPKQETPAQTEPPKPEPKKESKKPAKDSKSGQDQKIASGMERVTPQVVVVPDVLPMASTKAHVDVQNSHKETSNSSQKPQRNSNSHKQKKDDDRFRVWTPALEAKKAEQANPAPATEKPKPDQEKQKSRKQKPKKETENQKQETQKPENSKKPSHQQERPEPAPQVAKPKPEPVITPEELEKQLNEKLFQIKSDKNLPIQALEVLHQDLQIYIKSISNGQIEFTRDQTILILEPVYKKIEPIKIQGSLIGEKVVENVLKQTLDFYEGSGIDPVNDKEMSFMTAIICSKDNKKYVGTVVFASISDDMYQDILLHNKLNHKRDEQGLPPLIFDPKIREFAVQGIKYMIEQKRIISFNDDQKEALKQMENSTKYNGIALQLAIPEDKDKGELLIQKLNDEKAQLSILLGEYNHVGIHISKFEGENYYCGIYFVKIEQ</sequence>
<dbReference type="VEuPathDB" id="TrichDB:TVAGG3_0324840"/>
<evidence type="ECO:0000313" key="2">
    <source>
        <dbReference type="EMBL" id="EAY07050.1"/>
    </source>
</evidence>
<reference evidence="2" key="2">
    <citation type="journal article" date="2007" name="Science">
        <title>Draft genome sequence of the sexually transmitted pathogen Trichomonas vaginalis.</title>
        <authorList>
            <person name="Carlton J.M."/>
            <person name="Hirt R.P."/>
            <person name="Silva J.C."/>
            <person name="Delcher A.L."/>
            <person name="Schatz M."/>
            <person name="Zhao Q."/>
            <person name="Wortman J.R."/>
            <person name="Bidwell S.L."/>
            <person name="Alsmark U.C.M."/>
            <person name="Besteiro S."/>
            <person name="Sicheritz-Ponten T."/>
            <person name="Noel C.J."/>
            <person name="Dacks J.B."/>
            <person name="Foster P.G."/>
            <person name="Simillion C."/>
            <person name="Van de Peer Y."/>
            <person name="Miranda-Saavedra D."/>
            <person name="Barton G.J."/>
            <person name="Westrop G.D."/>
            <person name="Mueller S."/>
            <person name="Dessi D."/>
            <person name="Fiori P.L."/>
            <person name="Ren Q."/>
            <person name="Paulsen I."/>
            <person name="Zhang H."/>
            <person name="Bastida-Corcuera F.D."/>
            <person name="Simoes-Barbosa A."/>
            <person name="Brown M.T."/>
            <person name="Hayes R.D."/>
            <person name="Mukherjee M."/>
            <person name="Okumura C.Y."/>
            <person name="Schneider R."/>
            <person name="Smith A.J."/>
            <person name="Vanacova S."/>
            <person name="Villalvazo M."/>
            <person name="Haas B.J."/>
            <person name="Pertea M."/>
            <person name="Feldblyum T.V."/>
            <person name="Utterback T.R."/>
            <person name="Shu C.L."/>
            <person name="Osoegawa K."/>
            <person name="de Jong P.J."/>
            <person name="Hrdy I."/>
            <person name="Horvathova L."/>
            <person name="Zubacova Z."/>
            <person name="Dolezal P."/>
            <person name="Malik S.B."/>
            <person name="Logsdon J.M. Jr."/>
            <person name="Henze K."/>
            <person name="Gupta A."/>
            <person name="Wang C.C."/>
            <person name="Dunne R.L."/>
            <person name="Upcroft J.A."/>
            <person name="Upcroft P."/>
            <person name="White O."/>
            <person name="Salzberg S.L."/>
            <person name="Tang P."/>
            <person name="Chiu C.-H."/>
            <person name="Lee Y.-S."/>
            <person name="Embley T.M."/>
            <person name="Coombs G.H."/>
            <person name="Mottram J.C."/>
            <person name="Tachezy J."/>
            <person name="Fraser-Liggett C.M."/>
            <person name="Johnson P.J."/>
        </authorList>
    </citation>
    <scope>NUCLEOTIDE SEQUENCE [LARGE SCALE GENOMIC DNA]</scope>
    <source>
        <strain evidence="2">G3</strain>
    </source>
</reference>
<proteinExistence type="predicted"/>
<protein>
    <submittedName>
        <fullName evidence="2">Uncharacterized protein</fullName>
    </submittedName>
</protein>
<dbReference type="KEGG" id="tva:4764935"/>
<dbReference type="RefSeq" id="XP_001319273.1">
    <property type="nucleotide sequence ID" value="XM_001319238.1"/>
</dbReference>
<feature type="region of interest" description="Disordered" evidence="1">
    <location>
        <begin position="245"/>
        <end position="331"/>
    </location>
</feature>
<feature type="compositionally biased region" description="Polar residues" evidence="1">
    <location>
        <begin position="359"/>
        <end position="371"/>
    </location>
</feature>
<gene>
    <name evidence="2" type="ORF">TVAG_311750</name>
</gene>
<reference evidence="2" key="1">
    <citation type="submission" date="2006-10" db="EMBL/GenBank/DDBJ databases">
        <authorList>
            <person name="Amadeo P."/>
            <person name="Zhao Q."/>
            <person name="Wortman J."/>
            <person name="Fraser-Liggett C."/>
            <person name="Carlton J."/>
        </authorList>
    </citation>
    <scope>NUCLEOTIDE SEQUENCE</scope>
    <source>
        <strain evidence="2">G3</strain>
    </source>
</reference>
<dbReference type="STRING" id="5722.A2EJY2"/>
<dbReference type="InterPro" id="IPR035940">
    <property type="entry name" value="CAP_sf"/>
</dbReference>
<feature type="compositionally biased region" description="Basic and acidic residues" evidence="1">
    <location>
        <begin position="347"/>
        <end position="358"/>
    </location>
</feature>
<dbReference type="Gene3D" id="3.40.33.10">
    <property type="entry name" value="CAP"/>
    <property type="match status" value="1"/>
</dbReference>